<feature type="chain" id="PRO_5003213932" evidence="2">
    <location>
        <begin position="19"/>
        <end position="361"/>
    </location>
</feature>
<reference evidence="4" key="1">
    <citation type="submission" date="2008-12" db="EMBL/GenBank/DDBJ databases">
        <authorList>
            <person name="Zhou H."/>
            <person name="Li C."/>
            <person name="Li G."/>
        </authorList>
    </citation>
    <scope>NUCLEOTIDE SEQUENCE</scope>
</reference>
<dbReference type="InterPro" id="IPR002018">
    <property type="entry name" value="CarbesteraseB"/>
</dbReference>
<dbReference type="InterPro" id="IPR029058">
    <property type="entry name" value="AB_hydrolase_fold"/>
</dbReference>
<accession>E6Y8N1</accession>
<dbReference type="Pfam" id="PF00135">
    <property type="entry name" value="COesterase"/>
    <property type="match status" value="2"/>
</dbReference>
<keyword evidence="2" id="KW-0732">Signal</keyword>
<dbReference type="PROSITE" id="PS00941">
    <property type="entry name" value="CARBOXYLESTERASE_B_2"/>
    <property type="match status" value="1"/>
</dbReference>
<feature type="domain" description="Carboxylesterase type B" evidence="3">
    <location>
        <begin position="119"/>
        <end position="351"/>
    </location>
</feature>
<organism evidence="4">
    <name type="scientific">Holotrichia oblita</name>
    <name type="common">Chafer beetle</name>
    <dbReference type="NCBI Taxonomy" id="644536"/>
    <lineage>
        <taxon>Eukaryota</taxon>
        <taxon>Metazoa</taxon>
        <taxon>Ecdysozoa</taxon>
        <taxon>Arthropoda</taxon>
        <taxon>Hexapoda</taxon>
        <taxon>Insecta</taxon>
        <taxon>Pterygota</taxon>
        <taxon>Neoptera</taxon>
        <taxon>Endopterygota</taxon>
        <taxon>Coleoptera</taxon>
        <taxon>Polyphaga</taxon>
        <taxon>Scarabaeiformia</taxon>
        <taxon>Scarabaeidae</taxon>
        <taxon>Melolonthinae</taxon>
        <taxon>Holotrichia</taxon>
    </lineage>
</organism>
<evidence type="ECO:0000259" key="3">
    <source>
        <dbReference type="Pfam" id="PF00135"/>
    </source>
</evidence>
<dbReference type="Gene3D" id="3.40.50.1820">
    <property type="entry name" value="alpha/beta hydrolase"/>
    <property type="match status" value="2"/>
</dbReference>
<feature type="signal peptide" evidence="2">
    <location>
        <begin position="1"/>
        <end position="18"/>
    </location>
</feature>
<dbReference type="AlphaFoldDB" id="E6Y8N1"/>
<evidence type="ECO:0000313" key="4">
    <source>
        <dbReference type="EMBL" id="ACU00117.1"/>
    </source>
</evidence>
<dbReference type="EMBL" id="FJ573149">
    <property type="protein sequence ID" value="ACU00117.1"/>
    <property type="molecule type" value="mRNA"/>
</dbReference>
<dbReference type="SUPFAM" id="SSF53474">
    <property type="entry name" value="alpha/beta-Hydrolases"/>
    <property type="match status" value="1"/>
</dbReference>
<dbReference type="InterPro" id="IPR019819">
    <property type="entry name" value="Carboxylesterase_B_CS"/>
</dbReference>
<keyword evidence="1" id="KW-0325">Glycoprotein</keyword>
<evidence type="ECO:0000256" key="1">
    <source>
        <dbReference type="ARBA" id="ARBA00023180"/>
    </source>
</evidence>
<proteinExistence type="evidence at transcript level"/>
<name>E6Y8N1_HOLOL</name>
<evidence type="ECO:0000256" key="2">
    <source>
        <dbReference type="SAM" id="SignalP"/>
    </source>
</evidence>
<dbReference type="InterPro" id="IPR050309">
    <property type="entry name" value="Type-B_Carboxylest/Lipase"/>
</dbReference>
<feature type="domain" description="Carboxylesterase type B" evidence="3">
    <location>
        <begin position="21"/>
        <end position="109"/>
    </location>
</feature>
<dbReference type="PANTHER" id="PTHR11559">
    <property type="entry name" value="CARBOXYLESTERASE"/>
    <property type="match status" value="1"/>
</dbReference>
<sequence length="361" mass="41077">MKLLSVIPFIFLFSECISQNYIIEIDQGKLNGTTKYDRKGGVFYSFQSIPYGKPPVGELRFKVSQPADKWDGVRDASVDMPMCYQLIDWQNRPQSEDCLYLNVYTPQLLPSSEVGFLGCPIIETQTENRTVFLPDKPISLIQQGTFNHVSLLIGYNDIDGAGSTDIYTETVNLVLRDLGIEAGTQEAADFIDRIEDFYMTSGLFDEPLVQMYTDIWFGYPPYRAAKEQQKVSNSSIYFYKFSADTALNLHKAEAADLRQYKGAVHSDELCYIFNSTKHNNITIEPGSVEDIAIDRVVKLWTNFVKYGNPTPDNTASFEWASITNDIFNYVDIGTKETVPGTNPDETNMIFWETIYEEYLSK</sequence>
<protein>
    <submittedName>
        <fullName evidence="4">Esterase</fullName>
    </submittedName>
</protein>